<dbReference type="Pfam" id="PF05241">
    <property type="entry name" value="EBP"/>
    <property type="match status" value="1"/>
</dbReference>
<evidence type="ECO:0000256" key="4">
    <source>
        <dbReference type="ARBA" id="ARBA00022989"/>
    </source>
</evidence>
<sequence>MSTTPPPDVLSDFSSSLPADLFDTTTLVSLASTLVLLGIAYGASRAFLHPTTSASYRFLFIWHAFDALIHFFLEGSFLYHCFFSYLSIADLKVSQLETLYPTPANFLGFANRVYGAQAGGDDPFAQLWMVYANADKRWAGVDLTVVSLELLTVFGAGPLAIYICYLIAKRDPKVNFWLVVIATAEIYGSWMTFCPEWLVGSPALVTDNWMYLWLYLVFFNGLWIVVPLWAMYFASGEISKAFAAQAAAKSK</sequence>
<reference evidence="9" key="1">
    <citation type="journal article" date="2021" name="Nat. Commun.">
        <title>Genetic determinants of endophytism in the Arabidopsis root mycobiome.</title>
        <authorList>
            <person name="Mesny F."/>
            <person name="Miyauchi S."/>
            <person name="Thiergart T."/>
            <person name="Pickel B."/>
            <person name="Atanasova L."/>
            <person name="Karlsson M."/>
            <person name="Huettel B."/>
            <person name="Barry K.W."/>
            <person name="Haridas S."/>
            <person name="Chen C."/>
            <person name="Bauer D."/>
            <person name="Andreopoulos W."/>
            <person name="Pangilinan J."/>
            <person name="LaButti K."/>
            <person name="Riley R."/>
            <person name="Lipzen A."/>
            <person name="Clum A."/>
            <person name="Drula E."/>
            <person name="Henrissat B."/>
            <person name="Kohler A."/>
            <person name="Grigoriev I.V."/>
            <person name="Martin F.M."/>
            <person name="Hacquard S."/>
        </authorList>
    </citation>
    <scope>NUCLEOTIDE SEQUENCE</scope>
    <source>
        <strain evidence="9">MPI-CAGE-AT-0016</strain>
    </source>
</reference>
<dbReference type="PANTHER" id="PTHR14207">
    <property type="entry name" value="STEROL ISOMERASE"/>
    <property type="match status" value="1"/>
</dbReference>
<name>A0A8K0TER3_9PEZI</name>
<dbReference type="GO" id="GO:0016125">
    <property type="term" value="P:sterol metabolic process"/>
    <property type="evidence" value="ECO:0007669"/>
    <property type="project" value="InterPro"/>
</dbReference>
<dbReference type="GO" id="GO:0016020">
    <property type="term" value="C:membrane"/>
    <property type="evidence" value="ECO:0007669"/>
    <property type="project" value="UniProtKB-SubCell"/>
</dbReference>
<evidence type="ECO:0000259" key="8">
    <source>
        <dbReference type="PROSITE" id="PS51751"/>
    </source>
</evidence>
<feature type="transmembrane region" description="Helical" evidence="7">
    <location>
        <begin position="213"/>
        <end position="234"/>
    </location>
</feature>
<keyword evidence="4 6" id="KW-1133">Transmembrane helix</keyword>
<dbReference type="OrthoDB" id="5415655at2759"/>
<evidence type="ECO:0000256" key="2">
    <source>
        <dbReference type="ARBA" id="ARBA00008337"/>
    </source>
</evidence>
<comment type="caution">
    <text evidence="9">The sequence shown here is derived from an EMBL/GenBank/DDBJ whole genome shotgun (WGS) entry which is preliminary data.</text>
</comment>
<keyword evidence="3 6" id="KW-0812">Transmembrane</keyword>
<dbReference type="AlphaFoldDB" id="A0A8K0TER3"/>
<keyword evidence="10" id="KW-1185">Reference proteome</keyword>
<evidence type="ECO:0000256" key="1">
    <source>
        <dbReference type="ARBA" id="ARBA00004141"/>
    </source>
</evidence>
<organism evidence="9 10">
    <name type="scientific">Plectosphaerella cucumerina</name>
    <dbReference type="NCBI Taxonomy" id="40658"/>
    <lineage>
        <taxon>Eukaryota</taxon>
        <taxon>Fungi</taxon>
        <taxon>Dikarya</taxon>
        <taxon>Ascomycota</taxon>
        <taxon>Pezizomycotina</taxon>
        <taxon>Sordariomycetes</taxon>
        <taxon>Hypocreomycetidae</taxon>
        <taxon>Glomerellales</taxon>
        <taxon>Plectosphaerellaceae</taxon>
        <taxon>Plectosphaerella</taxon>
    </lineage>
</organism>
<proteinExistence type="inferred from homology"/>
<feature type="transmembrane region" description="Helical" evidence="7">
    <location>
        <begin position="60"/>
        <end position="86"/>
    </location>
</feature>
<dbReference type="EMBL" id="JAGPXD010000003">
    <property type="protein sequence ID" value="KAH7362210.1"/>
    <property type="molecule type" value="Genomic_DNA"/>
</dbReference>
<evidence type="ECO:0000256" key="7">
    <source>
        <dbReference type="SAM" id="Phobius"/>
    </source>
</evidence>
<feature type="domain" description="EXPERA" evidence="8">
    <location>
        <begin position="55"/>
        <end position="231"/>
    </location>
</feature>
<feature type="transmembrane region" description="Helical" evidence="7">
    <location>
        <begin position="145"/>
        <end position="167"/>
    </location>
</feature>
<feature type="transmembrane region" description="Helical" evidence="7">
    <location>
        <begin position="27"/>
        <end position="48"/>
    </location>
</feature>
<keyword evidence="5 6" id="KW-0472">Membrane</keyword>
<dbReference type="PROSITE" id="PS51751">
    <property type="entry name" value="EXPERA"/>
    <property type="match status" value="1"/>
</dbReference>
<dbReference type="InterPro" id="IPR007905">
    <property type="entry name" value="EBP"/>
</dbReference>
<evidence type="ECO:0000256" key="6">
    <source>
        <dbReference type="PROSITE-ProRule" id="PRU01087"/>
    </source>
</evidence>
<evidence type="ECO:0000313" key="10">
    <source>
        <dbReference type="Proteomes" id="UP000813385"/>
    </source>
</evidence>
<evidence type="ECO:0000256" key="5">
    <source>
        <dbReference type="ARBA" id="ARBA00023136"/>
    </source>
</evidence>
<dbReference type="PANTHER" id="PTHR14207:SF1">
    <property type="entry name" value="EMOPAMIL-BINDING PROTEIN-LIKE"/>
    <property type="match status" value="1"/>
</dbReference>
<gene>
    <name evidence="9" type="ORF">B0T11DRAFT_280388</name>
</gene>
<dbReference type="GO" id="GO:0047750">
    <property type="term" value="F:cholestenol delta-isomerase activity"/>
    <property type="evidence" value="ECO:0007669"/>
    <property type="project" value="InterPro"/>
</dbReference>
<dbReference type="Proteomes" id="UP000813385">
    <property type="component" value="Unassembled WGS sequence"/>
</dbReference>
<dbReference type="InterPro" id="IPR033118">
    <property type="entry name" value="EXPERA"/>
</dbReference>
<dbReference type="GO" id="GO:0005783">
    <property type="term" value="C:endoplasmic reticulum"/>
    <property type="evidence" value="ECO:0007669"/>
    <property type="project" value="TreeGrafter"/>
</dbReference>
<protein>
    <submittedName>
        <fullName evidence="9">Emopamil-binding protein</fullName>
    </submittedName>
</protein>
<feature type="transmembrane region" description="Helical" evidence="7">
    <location>
        <begin position="174"/>
        <end position="193"/>
    </location>
</feature>
<comment type="subcellular location">
    <subcellularLocation>
        <location evidence="1">Membrane</location>
        <topology evidence="1">Multi-pass membrane protein</topology>
    </subcellularLocation>
</comment>
<comment type="similarity">
    <text evidence="2">Belongs to the EBP family.</text>
</comment>
<accession>A0A8K0TER3</accession>
<evidence type="ECO:0000256" key="3">
    <source>
        <dbReference type="ARBA" id="ARBA00022692"/>
    </source>
</evidence>
<evidence type="ECO:0000313" key="9">
    <source>
        <dbReference type="EMBL" id="KAH7362210.1"/>
    </source>
</evidence>